<sequence length="1533" mass="169968">MKQLNMMMEDDTVLPSENSPADSDQAIMQEEESIEISINDINGCIGHNPLRIQGTIQGRPLSILIGSGSTHSFLTPQWAEAGKQVNTLYPLVIIVANGQQLYSSERCNEVEWKMQGHSFIHDFRLLQLGGSDMILGVDWMKLFSTILMDFNNMTLSFVHKGEQIIIQGQQQSNFLQKISGATLLKMTASDSSILGHIVLFSMSEVAPINLRPYRFPHNQKVEVERQIANMLSSSIIQPSKSPFASPCLLIKKKDGTWRFCVDYRKLNIMTVKDKFPIPVVEDLLDELHGAVYFSKIDLRSGYWQIRIKSEDIYKTTFRTHQGHYEFKYLYGRSCGSSSISFGNFENNQLFAKRSKCFFGQTQVEYLGHIISASGVSTDPSKVAAMKDWPMPKSLKSLCGFFRLTGSYRRFIKGYGTISKPLTQLLKKDNFKWTKEALLAFENLKYAMCEAPVLALPDFGKCFYLETDVSSGGIRVVLSQDGKPIAYLSKALSPRHAALSIYEREYLAILLSASKWRHYLEGGPFVIKTDNEPLKYLLEQKLTTAIQKKGLTKLMGLDYTILYRKGKSNVVVDALSRQWEDQSQCLAMSTTVIIPSWVHEVEETYKEDKMVNEWISFLTVNPNVDPRWKYSKGILRFQNRVYIGANGTLRLKAMVAAHIKACTLCQQINVEHIAKPGLLQPIPIPQQAWETDTIIYSVSDLLTSREHIRQLVKWHLEQASNKMKQQSDKKRTERVFAVGDSVYLKLQPYRQTSLALRKNLKLAAKYYGPYKIIEKIGEVPYKLDLPDFSRLHPVFHVSLLKKHVGDLVISSTEPSAMDDDGQIRVEPYREDYTVLKDQFPEFDPWGQGSIPAAGIVTVGRDERDENDDYEENEGIEESRSLGLGIKDGELGFEAREGMERRELGIITEEEERMHLPFEVERIVEPVQEALDPVEFHTQVELKQPKIGGPAFRALYFRGAVCSTFDRYDSLDAPPAFHSSEHAVSKYGSMLNKGRKREVLIDDVVGSVSCRVTPALDSTVGGLRGIRKADEPVDFTNLQLTELDPMEELGVSNDIGGTQDLSSWLNFDEDGLQDHDSIAQISRIGVYAADMAASFVTFASQPSVRDYSLKKRWIGKSSFLRCFNADLSRFSKLKCSINSHNVGPIHSEESFLDLHPEKLKLGGQENDSFSSLLNINESSMGSCVQSYNCGEARIKVIGVGGGGSNAVNRMVENSLKGVDFLIVNTDAQALKMSPVMPNNCLQIGQELTRGLGAGGKPEIGMNAADESREAIEEAVHGADMVFVTAGMGGGTGTGGAPVIAGIAKSKGILTVGIVTTPFSFEGRKRAVQAQEGIAALRENVDTLIIIPNDKLLAAVSEGTLVTEAFNLADGILRQGVRGISDIITVPGLVNVDFADVHAIMKDAGSSLMGIGTGTGKSRARDAALNAIQSPLLDIGIERATGIVWNITGGSDLTLFEVNAAAEVIYDLVDPKANLIFGAVIDPSLCGQVSITLIATGFKRQEDSKGKASLSHFISFQYFELRPNLNNSIERVGKSG</sequence>
<dbReference type="GO" id="GO:0005525">
    <property type="term" value="F:GTP binding"/>
    <property type="evidence" value="ECO:0007669"/>
    <property type="project" value="UniProtKB-KW"/>
</dbReference>
<dbReference type="InterPro" id="IPR056924">
    <property type="entry name" value="SH3_Tf2-1"/>
</dbReference>
<evidence type="ECO:0000256" key="11">
    <source>
        <dbReference type="ARBA" id="ARBA00023136"/>
    </source>
</evidence>
<dbReference type="Gene3D" id="3.30.70.270">
    <property type="match status" value="2"/>
</dbReference>
<reference evidence="15" key="1">
    <citation type="submission" date="2019-09" db="EMBL/GenBank/DDBJ databases">
        <title>Draft genome information of white flower Hibiscus syriacus.</title>
        <authorList>
            <person name="Kim Y.-M."/>
        </authorList>
    </citation>
    <scope>NUCLEOTIDE SEQUENCE [LARGE SCALE GENOMIC DNA]</scope>
    <source>
        <strain evidence="15">YM2019G1</strain>
    </source>
</reference>
<dbReference type="CDD" id="cd02201">
    <property type="entry name" value="FtsZ_type1"/>
    <property type="match status" value="1"/>
</dbReference>
<evidence type="ECO:0000256" key="3">
    <source>
        <dbReference type="ARBA" id="ARBA00009690"/>
    </source>
</evidence>
<feature type="region of interest" description="Disordered" evidence="12">
    <location>
        <begin position="1"/>
        <end position="21"/>
    </location>
</feature>
<dbReference type="GO" id="GO:0003924">
    <property type="term" value="F:GTPase activity"/>
    <property type="evidence" value="ECO:0007669"/>
    <property type="project" value="InterPro"/>
</dbReference>
<dbReference type="PRINTS" id="PR00423">
    <property type="entry name" value="CELLDVISFTSZ"/>
</dbReference>
<dbReference type="GO" id="GO:0070938">
    <property type="term" value="C:contractile ring"/>
    <property type="evidence" value="ECO:0007669"/>
    <property type="project" value="UniProtKB-ARBA"/>
</dbReference>
<dbReference type="Pfam" id="PF24626">
    <property type="entry name" value="SH3_Tf2-1"/>
    <property type="match status" value="1"/>
</dbReference>
<dbReference type="Gene3D" id="3.10.10.10">
    <property type="entry name" value="HIV Type 1 Reverse Transcriptase, subunit A, domain 1"/>
    <property type="match status" value="1"/>
</dbReference>
<dbReference type="NCBIfam" id="TIGR00065">
    <property type="entry name" value="ftsZ"/>
    <property type="match status" value="1"/>
</dbReference>
<dbReference type="GO" id="GO:0009535">
    <property type="term" value="C:chloroplast thylakoid membrane"/>
    <property type="evidence" value="ECO:0007669"/>
    <property type="project" value="UniProtKB-SubCell"/>
</dbReference>
<dbReference type="SMART" id="SM00865">
    <property type="entry name" value="Tubulin_C"/>
    <property type="match status" value="1"/>
</dbReference>
<keyword evidence="15" id="KW-0132">Cell division</keyword>
<evidence type="ECO:0000256" key="6">
    <source>
        <dbReference type="ARBA" id="ARBA00022640"/>
    </source>
</evidence>
<dbReference type="InterPro" id="IPR043502">
    <property type="entry name" value="DNA/RNA_pol_sf"/>
</dbReference>
<dbReference type="InterPro" id="IPR018316">
    <property type="entry name" value="Tubulin/FtsZ_2-layer-sand-dom"/>
</dbReference>
<evidence type="ECO:0000256" key="2">
    <source>
        <dbReference type="ARBA" id="ARBA00004525"/>
    </source>
</evidence>
<dbReference type="Proteomes" id="UP000436088">
    <property type="component" value="Unassembled WGS sequence"/>
</dbReference>
<dbReference type="InterPro" id="IPR045061">
    <property type="entry name" value="FtsZ/CetZ"/>
</dbReference>
<dbReference type="GO" id="GO:0009570">
    <property type="term" value="C:chloroplast stroma"/>
    <property type="evidence" value="ECO:0007669"/>
    <property type="project" value="UniProtKB-SubCell"/>
</dbReference>
<dbReference type="Pfam" id="PF00091">
    <property type="entry name" value="Tubulin"/>
    <property type="match status" value="1"/>
</dbReference>
<dbReference type="Gene3D" id="2.40.70.10">
    <property type="entry name" value="Acid Proteases"/>
    <property type="match status" value="1"/>
</dbReference>
<feature type="domain" description="Tubulin/FtsZ GTPase" evidence="13">
    <location>
        <begin position="1191"/>
        <end position="1385"/>
    </location>
</feature>
<evidence type="ECO:0000256" key="1">
    <source>
        <dbReference type="ARBA" id="ARBA00004470"/>
    </source>
</evidence>
<dbReference type="Gene3D" id="3.30.1330.20">
    <property type="entry name" value="Tubulin/FtsZ, C-terminal domain"/>
    <property type="match status" value="1"/>
</dbReference>
<keyword evidence="7" id="KW-0547">Nucleotide-binding</keyword>
<evidence type="ECO:0000313" key="15">
    <source>
        <dbReference type="EMBL" id="KAE8660355.1"/>
    </source>
</evidence>
<dbReference type="PANTHER" id="PTHR30314:SF25">
    <property type="entry name" value="CELL DIVISION PROTEIN FTSZ HOMOLOG 2-1, CHLOROPLASTIC-LIKE"/>
    <property type="match status" value="1"/>
</dbReference>
<dbReference type="Pfam" id="PF17919">
    <property type="entry name" value="RT_RNaseH_2"/>
    <property type="match status" value="1"/>
</dbReference>
<evidence type="ECO:0000256" key="9">
    <source>
        <dbReference type="ARBA" id="ARBA00023078"/>
    </source>
</evidence>
<protein>
    <submittedName>
        <fullName evidence="15">Cell division protein FtsZ</fullName>
    </submittedName>
</protein>
<evidence type="ECO:0000259" key="14">
    <source>
        <dbReference type="SMART" id="SM00865"/>
    </source>
</evidence>
<dbReference type="CDD" id="cd01647">
    <property type="entry name" value="RT_LTR"/>
    <property type="match status" value="1"/>
</dbReference>
<dbReference type="Pfam" id="PF00078">
    <property type="entry name" value="RVT_1"/>
    <property type="match status" value="1"/>
</dbReference>
<proteinExistence type="inferred from homology"/>
<gene>
    <name evidence="15" type="ORF">F3Y22_tig00116954pilonHSYRG00232</name>
</gene>
<dbReference type="InterPro" id="IPR000477">
    <property type="entry name" value="RT_dom"/>
</dbReference>
<dbReference type="SUPFAM" id="SSF50630">
    <property type="entry name" value="Acid proteases"/>
    <property type="match status" value="1"/>
</dbReference>
<name>A0A6A2WYX3_HIBSY</name>
<keyword evidence="4" id="KW-0150">Chloroplast</keyword>
<dbReference type="InterPro" id="IPR000158">
    <property type="entry name" value="Cell_div_FtsZ"/>
</dbReference>
<keyword evidence="9" id="KW-0793">Thylakoid</keyword>
<dbReference type="GO" id="GO:0051301">
    <property type="term" value="P:cell division"/>
    <property type="evidence" value="ECO:0007669"/>
    <property type="project" value="UniProtKB-KW"/>
</dbReference>
<dbReference type="CDD" id="cd09274">
    <property type="entry name" value="RNase_HI_RT_Ty3"/>
    <property type="match status" value="1"/>
</dbReference>
<dbReference type="InterPro" id="IPR024757">
    <property type="entry name" value="FtsZ_C"/>
</dbReference>
<evidence type="ECO:0000256" key="7">
    <source>
        <dbReference type="ARBA" id="ARBA00022741"/>
    </source>
</evidence>
<dbReference type="Gene3D" id="3.10.20.370">
    <property type="match status" value="1"/>
</dbReference>
<keyword evidence="5" id="KW-0597">Phosphoprotein</keyword>
<dbReference type="PROSITE" id="PS01135">
    <property type="entry name" value="FTSZ_2"/>
    <property type="match status" value="1"/>
</dbReference>
<keyword evidence="10" id="KW-0342">GTP-binding</keyword>
<keyword evidence="8" id="KW-0809">Transit peptide</keyword>
<dbReference type="FunFam" id="3.30.1330.20:FF:000007">
    <property type="entry name" value="Cell division protein ftsZ, putative"/>
    <property type="match status" value="1"/>
</dbReference>
<dbReference type="FunFam" id="3.40.50.1440:FF:000001">
    <property type="entry name" value="Cell division protein FtsZ"/>
    <property type="match status" value="1"/>
</dbReference>
<keyword evidence="15" id="KW-0131">Cell cycle</keyword>
<evidence type="ECO:0000256" key="10">
    <source>
        <dbReference type="ARBA" id="ARBA00023134"/>
    </source>
</evidence>
<dbReference type="InterPro" id="IPR008280">
    <property type="entry name" value="Tub_FtsZ_C"/>
</dbReference>
<evidence type="ECO:0000313" key="16">
    <source>
        <dbReference type="Proteomes" id="UP000436088"/>
    </source>
</evidence>
<evidence type="ECO:0000256" key="4">
    <source>
        <dbReference type="ARBA" id="ARBA00022528"/>
    </source>
</evidence>
<dbReference type="Pfam" id="PF12327">
    <property type="entry name" value="FtsZ_C"/>
    <property type="match status" value="1"/>
</dbReference>
<dbReference type="InterPro" id="IPR037103">
    <property type="entry name" value="Tubulin/FtsZ-like_C"/>
</dbReference>
<dbReference type="GO" id="GO:0042802">
    <property type="term" value="F:identical protein binding"/>
    <property type="evidence" value="ECO:0007669"/>
    <property type="project" value="UniProtKB-ARBA"/>
</dbReference>
<keyword evidence="11" id="KW-0472">Membrane</keyword>
<dbReference type="InterPro" id="IPR036525">
    <property type="entry name" value="Tubulin/FtsZ_GTPase_sf"/>
</dbReference>
<evidence type="ECO:0000259" key="13">
    <source>
        <dbReference type="SMART" id="SM00864"/>
    </source>
</evidence>
<dbReference type="SMART" id="SM00864">
    <property type="entry name" value="Tubulin"/>
    <property type="match status" value="1"/>
</dbReference>
<dbReference type="CDD" id="cd00303">
    <property type="entry name" value="retropepsin_like"/>
    <property type="match status" value="1"/>
</dbReference>
<dbReference type="InterPro" id="IPR003008">
    <property type="entry name" value="Tubulin_FtsZ_GTPase"/>
</dbReference>
<dbReference type="SUPFAM" id="SSF55307">
    <property type="entry name" value="Tubulin C-terminal domain-like"/>
    <property type="match status" value="1"/>
</dbReference>
<organism evidence="15 16">
    <name type="scientific">Hibiscus syriacus</name>
    <name type="common">Rose of Sharon</name>
    <dbReference type="NCBI Taxonomy" id="106335"/>
    <lineage>
        <taxon>Eukaryota</taxon>
        <taxon>Viridiplantae</taxon>
        <taxon>Streptophyta</taxon>
        <taxon>Embryophyta</taxon>
        <taxon>Tracheophyta</taxon>
        <taxon>Spermatophyta</taxon>
        <taxon>Magnoliopsida</taxon>
        <taxon>eudicotyledons</taxon>
        <taxon>Gunneridae</taxon>
        <taxon>Pentapetalae</taxon>
        <taxon>rosids</taxon>
        <taxon>malvids</taxon>
        <taxon>Malvales</taxon>
        <taxon>Malvaceae</taxon>
        <taxon>Malvoideae</taxon>
        <taxon>Hibiscus</taxon>
    </lineage>
</organism>
<dbReference type="InterPro" id="IPR041577">
    <property type="entry name" value="RT_RNaseH_2"/>
</dbReference>
<comment type="similarity">
    <text evidence="3">Belongs to the FtsZ family.</text>
</comment>
<comment type="caution">
    <text evidence="15">The sequence shown here is derived from an EMBL/GenBank/DDBJ whole genome shotgun (WGS) entry which is preliminary data.</text>
</comment>
<dbReference type="PANTHER" id="PTHR30314">
    <property type="entry name" value="CELL DIVISION PROTEIN FTSZ-RELATED"/>
    <property type="match status" value="1"/>
</dbReference>
<dbReference type="Pfam" id="PF08284">
    <property type="entry name" value="RVP_2"/>
    <property type="match status" value="1"/>
</dbReference>
<keyword evidence="16" id="KW-1185">Reference proteome</keyword>
<dbReference type="Gene3D" id="3.40.50.1440">
    <property type="entry name" value="Tubulin/FtsZ, GTPase domain"/>
    <property type="match status" value="1"/>
</dbReference>
<keyword evidence="6" id="KW-0934">Plastid</keyword>
<feature type="domain" description="Tubulin/FtsZ 2-layer sandwich" evidence="14">
    <location>
        <begin position="1387"/>
        <end position="1504"/>
    </location>
</feature>
<evidence type="ECO:0000256" key="8">
    <source>
        <dbReference type="ARBA" id="ARBA00022946"/>
    </source>
</evidence>
<dbReference type="InterPro" id="IPR020805">
    <property type="entry name" value="Cell_div_FtsZ_CS"/>
</dbReference>
<evidence type="ECO:0000256" key="12">
    <source>
        <dbReference type="SAM" id="MobiDB-lite"/>
    </source>
</evidence>
<comment type="subcellular location">
    <subcellularLocation>
        <location evidence="1">Plastid</location>
        <location evidence="1">Chloroplast stroma</location>
    </subcellularLocation>
    <subcellularLocation>
        <location evidence="2">Plastid</location>
        <location evidence="2">Chloroplast thylakoid membrane</location>
        <topology evidence="2">Peripheral membrane protein</topology>
    </subcellularLocation>
</comment>
<dbReference type="HAMAP" id="MF_00909">
    <property type="entry name" value="FtsZ"/>
    <property type="match status" value="1"/>
</dbReference>
<dbReference type="InterPro" id="IPR043128">
    <property type="entry name" value="Rev_trsase/Diguanyl_cyclase"/>
</dbReference>
<accession>A0A6A2WYX3</accession>
<evidence type="ECO:0000256" key="5">
    <source>
        <dbReference type="ARBA" id="ARBA00022553"/>
    </source>
</evidence>
<dbReference type="FunFam" id="3.30.70.270:FF:000020">
    <property type="entry name" value="Transposon Tf2-6 polyprotein-like Protein"/>
    <property type="match status" value="1"/>
</dbReference>
<dbReference type="InterPro" id="IPR021109">
    <property type="entry name" value="Peptidase_aspartic_dom_sf"/>
</dbReference>
<dbReference type="SUPFAM" id="SSF52490">
    <property type="entry name" value="Tubulin nucleotide-binding domain-like"/>
    <property type="match status" value="1"/>
</dbReference>
<dbReference type="SUPFAM" id="SSF56672">
    <property type="entry name" value="DNA/RNA polymerases"/>
    <property type="match status" value="1"/>
</dbReference>
<dbReference type="EMBL" id="VEPZ02001732">
    <property type="protein sequence ID" value="KAE8660355.1"/>
    <property type="molecule type" value="Genomic_DNA"/>
</dbReference>
<dbReference type="GO" id="GO:0010020">
    <property type="term" value="P:chloroplast fission"/>
    <property type="evidence" value="ECO:0007669"/>
    <property type="project" value="UniProtKB-ARBA"/>
</dbReference>